<dbReference type="SUPFAM" id="SSF56112">
    <property type="entry name" value="Protein kinase-like (PK-like)"/>
    <property type="match status" value="1"/>
</dbReference>
<dbReference type="InterPro" id="IPR011009">
    <property type="entry name" value="Kinase-like_dom_sf"/>
</dbReference>
<evidence type="ECO:0000256" key="2">
    <source>
        <dbReference type="ARBA" id="ARBA00022527"/>
    </source>
</evidence>
<feature type="domain" description="Protein kinase" evidence="10">
    <location>
        <begin position="169"/>
        <end position="413"/>
    </location>
</feature>
<dbReference type="InterPro" id="IPR000719">
    <property type="entry name" value="Prot_kinase_dom"/>
</dbReference>
<organism evidence="11 13">
    <name type="scientific">Medicago truncatula</name>
    <name type="common">Barrel medic</name>
    <name type="synonym">Medicago tribuloides</name>
    <dbReference type="NCBI Taxonomy" id="3880"/>
    <lineage>
        <taxon>Eukaryota</taxon>
        <taxon>Viridiplantae</taxon>
        <taxon>Streptophyta</taxon>
        <taxon>Embryophyta</taxon>
        <taxon>Tracheophyta</taxon>
        <taxon>Spermatophyta</taxon>
        <taxon>Magnoliopsida</taxon>
        <taxon>eudicotyledons</taxon>
        <taxon>Gunneridae</taxon>
        <taxon>Pentapetalae</taxon>
        <taxon>rosids</taxon>
        <taxon>fabids</taxon>
        <taxon>Fabales</taxon>
        <taxon>Fabaceae</taxon>
        <taxon>Papilionoideae</taxon>
        <taxon>50 kb inversion clade</taxon>
        <taxon>NPAAA clade</taxon>
        <taxon>Hologalegina</taxon>
        <taxon>IRL clade</taxon>
        <taxon>Trifolieae</taxon>
        <taxon>Medicago</taxon>
    </lineage>
</organism>
<dbReference type="EnsemblPlants" id="KEH40358">
    <property type="protein sequence ID" value="KEH40358"/>
    <property type="gene ID" value="MTR_1g027740"/>
</dbReference>
<sequence length="413" mass="46644">MKGKGSLITTLIVLLLLNKSLGNGLSDASIGCPFKLNCTHNMNILELPTHPVPVKLMVTDIDYRFKSIDLSDTRNCLPQLLFDHNFSSIDSLKLFVSQFLGSTTISFFDCSWVLHLRKNEQIYNSAQDMISCPIYVADSDLENIVESDLVYCIKLFDHVSSFDASTIQYNRLSLTWSGTNFDIGCLKCEHKSKKKITFVILSSADETAMIFSCHFNFLCIINMRFFRILNVIHACVIIGSTLLVLVLGAIVRIHRHFKMKGEDHERIENFLKDYKALKPTRFSYADIKRITNKFKDKIGEGAQGAVYKGNYQKFISPPSNEDSFLGWDKLQQIALGIANGIEYLHQSCDQRILHFDINPHNVLIDDNLTPKITNFGLAKMCSKNQSTISMTAARGTLGYMAPEVFSRNFGNVS</sequence>
<reference evidence="11 13" key="1">
    <citation type="journal article" date="2011" name="Nature">
        <title>The Medicago genome provides insight into the evolution of rhizobial symbioses.</title>
        <authorList>
            <person name="Young N.D."/>
            <person name="Debelle F."/>
            <person name="Oldroyd G.E."/>
            <person name="Geurts R."/>
            <person name="Cannon S.B."/>
            <person name="Udvardi M.K."/>
            <person name="Benedito V.A."/>
            <person name="Mayer K.F."/>
            <person name="Gouzy J."/>
            <person name="Schoof H."/>
            <person name="Van de Peer Y."/>
            <person name="Proost S."/>
            <person name="Cook D.R."/>
            <person name="Meyers B.C."/>
            <person name="Spannagl M."/>
            <person name="Cheung F."/>
            <person name="De Mita S."/>
            <person name="Krishnakumar V."/>
            <person name="Gundlach H."/>
            <person name="Zhou S."/>
            <person name="Mudge J."/>
            <person name="Bharti A.K."/>
            <person name="Murray J.D."/>
            <person name="Naoumkina M.A."/>
            <person name="Rosen B."/>
            <person name="Silverstein K.A."/>
            <person name="Tang H."/>
            <person name="Rombauts S."/>
            <person name="Zhao P.X."/>
            <person name="Zhou P."/>
            <person name="Barbe V."/>
            <person name="Bardou P."/>
            <person name="Bechner M."/>
            <person name="Bellec A."/>
            <person name="Berger A."/>
            <person name="Berges H."/>
            <person name="Bidwell S."/>
            <person name="Bisseling T."/>
            <person name="Choisne N."/>
            <person name="Couloux A."/>
            <person name="Denny R."/>
            <person name="Deshpande S."/>
            <person name="Dai X."/>
            <person name="Doyle J.J."/>
            <person name="Dudez A.M."/>
            <person name="Farmer A.D."/>
            <person name="Fouteau S."/>
            <person name="Franken C."/>
            <person name="Gibelin C."/>
            <person name="Gish J."/>
            <person name="Goldstein S."/>
            <person name="Gonzalez A.J."/>
            <person name="Green P.J."/>
            <person name="Hallab A."/>
            <person name="Hartog M."/>
            <person name="Hua A."/>
            <person name="Humphray S.J."/>
            <person name="Jeong D.H."/>
            <person name="Jing Y."/>
            <person name="Jocker A."/>
            <person name="Kenton S.M."/>
            <person name="Kim D.J."/>
            <person name="Klee K."/>
            <person name="Lai H."/>
            <person name="Lang C."/>
            <person name="Lin S."/>
            <person name="Macmil S.L."/>
            <person name="Magdelenat G."/>
            <person name="Matthews L."/>
            <person name="McCorrison J."/>
            <person name="Monaghan E.L."/>
            <person name="Mun J.H."/>
            <person name="Najar F.Z."/>
            <person name="Nicholson C."/>
            <person name="Noirot C."/>
            <person name="O'Bleness M."/>
            <person name="Paule C.R."/>
            <person name="Poulain J."/>
            <person name="Prion F."/>
            <person name="Qin B."/>
            <person name="Qu C."/>
            <person name="Retzel E.F."/>
            <person name="Riddle C."/>
            <person name="Sallet E."/>
            <person name="Samain S."/>
            <person name="Samson N."/>
            <person name="Sanders I."/>
            <person name="Saurat O."/>
            <person name="Scarpelli C."/>
            <person name="Schiex T."/>
            <person name="Segurens B."/>
            <person name="Severin A.J."/>
            <person name="Sherrier D.J."/>
            <person name="Shi R."/>
            <person name="Sims S."/>
            <person name="Singer S.R."/>
            <person name="Sinharoy S."/>
            <person name="Sterck L."/>
            <person name="Viollet A."/>
            <person name="Wang B.B."/>
            <person name="Wang K."/>
            <person name="Wang M."/>
            <person name="Wang X."/>
            <person name="Warfsmann J."/>
            <person name="Weissenbach J."/>
            <person name="White D.D."/>
            <person name="White J.D."/>
            <person name="Wiley G.B."/>
            <person name="Wincker P."/>
            <person name="Xing Y."/>
            <person name="Yang L."/>
            <person name="Yao Z."/>
            <person name="Ying F."/>
            <person name="Zhai J."/>
            <person name="Zhou L."/>
            <person name="Zuber A."/>
            <person name="Denarie J."/>
            <person name="Dixon R.A."/>
            <person name="May G.D."/>
            <person name="Schwartz D.C."/>
            <person name="Rogers J."/>
            <person name="Quetier F."/>
            <person name="Town C.D."/>
            <person name="Roe B.A."/>
        </authorList>
    </citation>
    <scope>NUCLEOTIDE SEQUENCE [LARGE SCALE GENOMIC DNA]</scope>
    <source>
        <strain evidence="11">A17</strain>
        <strain evidence="12 13">cv. Jemalong A17</strain>
    </source>
</reference>
<dbReference type="Gene3D" id="3.30.200.20">
    <property type="entry name" value="Phosphorylase Kinase, domain 1"/>
    <property type="match status" value="1"/>
</dbReference>
<evidence type="ECO:0000256" key="4">
    <source>
        <dbReference type="ARBA" id="ARBA00022729"/>
    </source>
</evidence>
<evidence type="ECO:0000313" key="11">
    <source>
        <dbReference type="EMBL" id="KEH40358.1"/>
    </source>
</evidence>
<proteinExistence type="predicted"/>
<gene>
    <name evidence="11" type="ordered locus">MTR_1g027740</name>
</gene>
<keyword evidence="6 8" id="KW-0472">Membrane</keyword>
<dbReference type="PROSITE" id="PS50011">
    <property type="entry name" value="PROTEIN_KINASE_DOM"/>
    <property type="match status" value="1"/>
</dbReference>
<evidence type="ECO:0000256" key="6">
    <source>
        <dbReference type="ARBA" id="ARBA00023136"/>
    </source>
</evidence>
<feature type="chain" id="PRO_5014500581" evidence="9">
    <location>
        <begin position="23"/>
        <end position="413"/>
    </location>
</feature>
<keyword evidence="3 8" id="KW-0812">Transmembrane</keyword>
<accession>A0A072VG28</accession>
<dbReference type="AlphaFoldDB" id="A0A072VG28"/>
<evidence type="ECO:0000259" key="10">
    <source>
        <dbReference type="PROSITE" id="PS50011"/>
    </source>
</evidence>
<feature type="transmembrane region" description="Helical" evidence="8">
    <location>
        <begin position="228"/>
        <end position="251"/>
    </location>
</feature>
<dbReference type="EMBL" id="CM001217">
    <property type="protein sequence ID" value="KEH40358.1"/>
    <property type="molecule type" value="Genomic_DNA"/>
</dbReference>
<evidence type="ECO:0000256" key="3">
    <source>
        <dbReference type="ARBA" id="ARBA00022692"/>
    </source>
</evidence>
<evidence type="ECO:0000256" key="8">
    <source>
        <dbReference type="SAM" id="Phobius"/>
    </source>
</evidence>
<evidence type="ECO:0000313" key="13">
    <source>
        <dbReference type="Proteomes" id="UP000002051"/>
    </source>
</evidence>
<reference evidence="11 13" key="2">
    <citation type="journal article" date="2014" name="BMC Genomics">
        <title>An improved genome release (version Mt4.0) for the model legume Medicago truncatula.</title>
        <authorList>
            <person name="Tang H."/>
            <person name="Krishnakumar V."/>
            <person name="Bidwell S."/>
            <person name="Rosen B."/>
            <person name="Chan A."/>
            <person name="Zhou S."/>
            <person name="Gentzbittel L."/>
            <person name="Childs K.L."/>
            <person name="Yandell M."/>
            <person name="Gundlach H."/>
            <person name="Mayer K.F."/>
            <person name="Schwartz D.C."/>
            <person name="Town C.D."/>
        </authorList>
    </citation>
    <scope>GENOME REANNOTATION</scope>
    <source>
        <strain evidence="11">A17</strain>
        <strain evidence="12 13">cv. Jemalong A17</strain>
    </source>
</reference>
<name>A0A072VG28_MEDTR</name>
<feature type="signal peptide" evidence="9">
    <location>
        <begin position="1"/>
        <end position="22"/>
    </location>
</feature>
<keyword evidence="5 8" id="KW-1133">Transmembrane helix</keyword>
<evidence type="ECO:0000313" key="12">
    <source>
        <dbReference type="EnsemblPlants" id="KEH40358"/>
    </source>
</evidence>
<dbReference type="PANTHER" id="PTHR27009">
    <property type="entry name" value="RUST RESISTANCE KINASE LR10-RELATED"/>
    <property type="match status" value="1"/>
</dbReference>
<keyword evidence="2" id="KW-0723">Serine/threonine-protein kinase</keyword>
<dbReference type="Proteomes" id="UP000002051">
    <property type="component" value="Unassembled WGS sequence"/>
</dbReference>
<dbReference type="Gene3D" id="1.10.510.10">
    <property type="entry name" value="Transferase(Phosphotransferase) domain 1"/>
    <property type="match status" value="1"/>
</dbReference>
<comment type="subcellular location">
    <subcellularLocation>
        <location evidence="1">Membrane</location>
        <topology evidence="1">Single-pass type I membrane protein</topology>
    </subcellularLocation>
</comment>
<dbReference type="GO" id="GO:0016020">
    <property type="term" value="C:membrane"/>
    <property type="evidence" value="ECO:0007669"/>
    <property type="project" value="UniProtKB-SubCell"/>
</dbReference>
<keyword evidence="13" id="KW-1185">Reference proteome</keyword>
<reference evidence="12" key="3">
    <citation type="submission" date="2015-04" db="UniProtKB">
        <authorList>
            <consortium name="EnsemblPlants"/>
        </authorList>
    </citation>
    <scope>IDENTIFICATION</scope>
    <source>
        <strain evidence="12">cv. Jemalong A17</strain>
    </source>
</reference>
<keyword evidence="7" id="KW-0325">Glycoprotein</keyword>
<evidence type="ECO:0000256" key="5">
    <source>
        <dbReference type="ARBA" id="ARBA00022989"/>
    </source>
</evidence>
<dbReference type="Pfam" id="PF00069">
    <property type="entry name" value="Pkinase"/>
    <property type="match status" value="1"/>
</dbReference>
<keyword evidence="11" id="KW-0808">Transferase</keyword>
<keyword evidence="4 9" id="KW-0732">Signal</keyword>
<keyword evidence="11" id="KW-0418">Kinase</keyword>
<dbReference type="GO" id="GO:0005524">
    <property type="term" value="F:ATP binding"/>
    <property type="evidence" value="ECO:0007669"/>
    <property type="project" value="InterPro"/>
</dbReference>
<dbReference type="HOGENOM" id="CLU_000288_115_0_1"/>
<dbReference type="InterPro" id="IPR045874">
    <property type="entry name" value="LRK10/LRL21-25-like"/>
</dbReference>
<protein>
    <submittedName>
        <fullName evidence="11">Serine/Threonine kinase domain protein</fullName>
    </submittedName>
</protein>
<evidence type="ECO:0000256" key="7">
    <source>
        <dbReference type="ARBA" id="ARBA00023180"/>
    </source>
</evidence>
<dbReference type="GO" id="GO:0004674">
    <property type="term" value="F:protein serine/threonine kinase activity"/>
    <property type="evidence" value="ECO:0007669"/>
    <property type="project" value="UniProtKB-KW"/>
</dbReference>
<evidence type="ECO:0000256" key="1">
    <source>
        <dbReference type="ARBA" id="ARBA00004479"/>
    </source>
</evidence>
<evidence type="ECO:0000256" key="9">
    <source>
        <dbReference type="SAM" id="SignalP"/>
    </source>
</evidence>